<organism evidence="1 2">
    <name type="scientific">Shewanella morhuae</name>
    <dbReference type="NCBI Taxonomy" id="365591"/>
    <lineage>
        <taxon>Bacteria</taxon>
        <taxon>Pseudomonadati</taxon>
        <taxon>Pseudomonadota</taxon>
        <taxon>Gammaproteobacteria</taxon>
        <taxon>Alteromonadales</taxon>
        <taxon>Shewanellaceae</taxon>
        <taxon>Shewanella</taxon>
    </lineage>
</organism>
<proteinExistence type="predicted"/>
<evidence type="ECO:0000313" key="1">
    <source>
        <dbReference type="EMBL" id="SUI91904.1"/>
    </source>
</evidence>
<name>A0A380B2P4_9GAMM</name>
<protein>
    <recommendedName>
        <fullName evidence="3">PilZ domain-containing protein</fullName>
    </recommendedName>
</protein>
<dbReference type="Proteomes" id="UP000255061">
    <property type="component" value="Unassembled WGS sequence"/>
</dbReference>
<sequence>MNLHEEFLHSNGEDEFAADYQHIEFDNRRIHQRFSLRHNKRSPLALACDGLTVNLSTTRWFVFTSFGTANIKDVSISGVGILSNEALSIGMTFYIELDDIRVLCEVTREQPVKGLLKFLGARWISDNNIDIQRLVDAIKLRAKT</sequence>
<gene>
    <name evidence="1" type="ORF">NCTC10736_03416</name>
</gene>
<evidence type="ECO:0000313" key="2">
    <source>
        <dbReference type="Proteomes" id="UP000255061"/>
    </source>
</evidence>
<dbReference type="AlphaFoldDB" id="A0A380B2P4"/>
<reference evidence="1 2" key="1">
    <citation type="submission" date="2018-06" db="EMBL/GenBank/DDBJ databases">
        <authorList>
            <consortium name="Pathogen Informatics"/>
            <person name="Doyle S."/>
        </authorList>
    </citation>
    <scope>NUCLEOTIDE SEQUENCE [LARGE SCALE GENOMIC DNA]</scope>
    <source>
        <strain evidence="1 2">NCTC10736</strain>
    </source>
</reference>
<accession>A0A380B2P4</accession>
<dbReference type="EMBL" id="UGYV01000001">
    <property type="protein sequence ID" value="SUI91904.1"/>
    <property type="molecule type" value="Genomic_DNA"/>
</dbReference>
<evidence type="ECO:0008006" key="3">
    <source>
        <dbReference type="Google" id="ProtNLM"/>
    </source>
</evidence>
<dbReference type="RefSeq" id="WP_115406810.1">
    <property type="nucleotide sequence ID" value="NZ_UGYV01000001.1"/>
</dbReference>